<dbReference type="EMBL" id="JATN01000318">
    <property type="protein sequence ID" value="EUC62532.1"/>
    <property type="molecule type" value="Genomic_DNA"/>
</dbReference>
<feature type="compositionally biased region" description="Acidic residues" evidence="1">
    <location>
        <begin position="449"/>
        <end position="471"/>
    </location>
</feature>
<dbReference type="Proteomes" id="UP000030108">
    <property type="component" value="Unassembled WGS sequence"/>
</dbReference>
<dbReference type="OrthoDB" id="3256621at2759"/>
<dbReference type="AlphaFoldDB" id="X8JFL0"/>
<accession>X8JFL0</accession>
<reference evidence="3" key="1">
    <citation type="journal article" date="2014" name="Genome Announc.">
        <title>Draft genome sequence of the plant-pathogenic soil fungus Rhizoctonia solani anastomosis group 3 strain Rhs1AP.</title>
        <authorList>
            <person name="Cubeta M.A."/>
            <person name="Thomas E."/>
            <person name="Dean R.A."/>
            <person name="Jabaji S."/>
            <person name="Neate S.M."/>
            <person name="Tavantzis S."/>
            <person name="Toda T."/>
            <person name="Vilgalys R."/>
            <person name="Bharathan N."/>
            <person name="Fedorova-Abrams N."/>
            <person name="Pakala S.B."/>
            <person name="Pakala S.M."/>
            <person name="Zafar N."/>
            <person name="Joardar V."/>
            <person name="Losada L."/>
            <person name="Nierman W.C."/>
        </authorList>
    </citation>
    <scope>NUCLEOTIDE SEQUENCE [LARGE SCALE GENOMIC DNA]</scope>
    <source>
        <strain evidence="3">AG-3</strain>
    </source>
</reference>
<protein>
    <submittedName>
        <fullName evidence="2">Uncharacterized protein</fullName>
    </submittedName>
</protein>
<organism evidence="2 3">
    <name type="scientific">Rhizoctonia solani AG-3 Rhs1AP</name>
    <dbReference type="NCBI Taxonomy" id="1086054"/>
    <lineage>
        <taxon>Eukaryota</taxon>
        <taxon>Fungi</taxon>
        <taxon>Dikarya</taxon>
        <taxon>Basidiomycota</taxon>
        <taxon>Agaricomycotina</taxon>
        <taxon>Agaricomycetes</taxon>
        <taxon>Cantharellales</taxon>
        <taxon>Ceratobasidiaceae</taxon>
        <taxon>Rhizoctonia</taxon>
    </lineage>
</organism>
<sequence>MSQPEGTQTNPPAPSGSAVTPWADSYIAWTQHVRLDGEIRLLNDNARDHLPEVKKLLELVDKSLIVPEWLADNKSLQYDPHCNRMKCFRSYIRGLSRGLSLSKYTKDKDDHDLSIEVEECLPFLLHIRRHADALQTYSLGLDPVEADRRHPVDTLASLVWDFQLDGAIIYRTERQLQIPRISTNHSRFTQPDACAFILMPDSPGVVASADLKPALSCFPRSLSSSPECRFIPHWVTEFKPHHSEPASRRQVVKGLVSALYQRRALGFPNHFVFGTAHHSRTCLEVLAATWVPSDEPARLRAHSAQEASTESAVPPVDQANSSSGDSLQGGDVAGGGPRTDKRVDSNTKLTIQDIKKYNKIVVYTIAKYSMLDIEPLLELYLLMRQTRILAQQYQEEIRKDGPDRIDQLSYEAKDFYEWAPPPSPISDRGRPSKRQRTDDQSNELGSMTEETEDMMSVDQDDGFDESVESDSEELHSLSGAAHTHTWVKVSRVSFLFS</sequence>
<feature type="region of interest" description="Disordered" evidence="1">
    <location>
        <begin position="297"/>
        <end position="344"/>
    </location>
</feature>
<evidence type="ECO:0000256" key="1">
    <source>
        <dbReference type="SAM" id="MobiDB-lite"/>
    </source>
</evidence>
<gene>
    <name evidence="2" type="ORF">RSOL_423070</name>
</gene>
<feature type="compositionally biased region" description="Basic and acidic residues" evidence="1">
    <location>
        <begin position="427"/>
        <end position="439"/>
    </location>
</feature>
<name>X8JFL0_9AGAM</name>
<evidence type="ECO:0000313" key="2">
    <source>
        <dbReference type="EMBL" id="EUC62532.1"/>
    </source>
</evidence>
<feature type="region of interest" description="Disordered" evidence="1">
    <location>
        <begin position="416"/>
        <end position="480"/>
    </location>
</feature>
<comment type="caution">
    <text evidence="2">The sequence shown here is derived from an EMBL/GenBank/DDBJ whole genome shotgun (WGS) entry which is preliminary data.</text>
</comment>
<evidence type="ECO:0000313" key="3">
    <source>
        <dbReference type="Proteomes" id="UP000030108"/>
    </source>
</evidence>
<proteinExistence type="predicted"/>